<dbReference type="OrthoDB" id="271448at2759"/>
<evidence type="ECO:0000256" key="1">
    <source>
        <dbReference type="SAM" id="MobiDB-lite"/>
    </source>
</evidence>
<dbReference type="STRING" id="576137.A0A1L7X2E6"/>
<accession>A0A1L7X2E6</accession>
<keyword evidence="2" id="KW-0732">Signal</keyword>
<evidence type="ECO:0000313" key="3">
    <source>
        <dbReference type="EMBL" id="CZR59177.1"/>
    </source>
</evidence>
<evidence type="ECO:0000313" key="4">
    <source>
        <dbReference type="Proteomes" id="UP000184330"/>
    </source>
</evidence>
<reference evidence="3 4" key="1">
    <citation type="submission" date="2016-03" db="EMBL/GenBank/DDBJ databases">
        <authorList>
            <person name="Ploux O."/>
        </authorList>
    </citation>
    <scope>NUCLEOTIDE SEQUENCE [LARGE SCALE GENOMIC DNA]</scope>
    <source>
        <strain evidence="3 4">UAMH 11012</strain>
    </source>
</reference>
<feature type="signal peptide" evidence="2">
    <location>
        <begin position="1"/>
        <end position="23"/>
    </location>
</feature>
<dbReference type="EMBL" id="FJOG01000013">
    <property type="protein sequence ID" value="CZR59177.1"/>
    <property type="molecule type" value="Genomic_DNA"/>
</dbReference>
<dbReference type="PANTHER" id="PTHR36578">
    <property type="entry name" value="CHROMOSOME 15, WHOLE GENOME SHOTGUN SEQUENCE"/>
    <property type="match status" value="1"/>
</dbReference>
<dbReference type="Proteomes" id="UP000184330">
    <property type="component" value="Unassembled WGS sequence"/>
</dbReference>
<gene>
    <name evidence="3" type="ORF">PAC_09069</name>
</gene>
<protein>
    <recommendedName>
        <fullName evidence="5">Apple domain-containing protein</fullName>
    </recommendedName>
</protein>
<dbReference type="PANTHER" id="PTHR36578:SF1">
    <property type="entry name" value="APPLE DOMAIN-CONTAINING PROTEIN"/>
    <property type="match status" value="1"/>
</dbReference>
<evidence type="ECO:0000256" key="2">
    <source>
        <dbReference type="SAM" id="SignalP"/>
    </source>
</evidence>
<feature type="region of interest" description="Disordered" evidence="1">
    <location>
        <begin position="82"/>
        <end position="101"/>
    </location>
</feature>
<feature type="chain" id="PRO_5012001628" description="Apple domain-containing protein" evidence="2">
    <location>
        <begin position="24"/>
        <end position="360"/>
    </location>
</feature>
<organism evidence="3 4">
    <name type="scientific">Phialocephala subalpina</name>
    <dbReference type="NCBI Taxonomy" id="576137"/>
    <lineage>
        <taxon>Eukaryota</taxon>
        <taxon>Fungi</taxon>
        <taxon>Dikarya</taxon>
        <taxon>Ascomycota</taxon>
        <taxon>Pezizomycotina</taxon>
        <taxon>Leotiomycetes</taxon>
        <taxon>Helotiales</taxon>
        <taxon>Mollisiaceae</taxon>
        <taxon>Phialocephala</taxon>
        <taxon>Phialocephala fortinii species complex</taxon>
    </lineage>
</organism>
<keyword evidence="4" id="KW-1185">Reference proteome</keyword>
<sequence length="360" mass="37621">MKTFTAVSLALLGFSAASPVAMPQDIDFDSYDSIPVAPDLSAPIGVVAPAAVSYSPSSAASVAVAGATASVDADLTKRNADLSKRGSCDAQPAGNYPSVTPDTDDAFLSNPDFASIANSAVAPPGYFLANGYQNLHASASNPSYQTYISSPLTSYDPAQCAAKCNSIVGCVSFNIYFERDPAIYVDSTNCPTASSLTRIKCSFFGAPITTADATNVGQYTGQFHVVIAGSNTYTTAPQPQPGYTGPVSIGNASIISPTSANTYMGVQSFPMTQPFDPSVCAAACTEKSAYNTRHAAAGTAPRICNFFDAYILYKNGQNGVFTCTYYTQAYDASYATNFGQYNSAGDHFTIGHSYIYTLSS</sequence>
<dbReference type="AlphaFoldDB" id="A0A1L7X2E6"/>
<name>A0A1L7X2E6_9HELO</name>
<evidence type="ECO:0008006" key="5">
    <source>
        <dbReference type="Google" id="ProtNLM"/>
    </source>
</evidence>
<proteinExistence type="predicted"/>